<evidence type="ECO:0000313" key="4">
    <source>
        <dbReference type="Proteomes" id="UP000254161"/>
    </source>
</evidence>
<dbReference type="PANTHER" id="PTHR30531">
    <property type="entry name" value="FLAGELLAR BIOSYNTHETIC PROTEIN FLHB"/>
    <property type="match status" value="1"/>
</dbReference>
<sequence>MSKIKRSIKKAVALGYQREKKESAPKVLASGKGESAAKIISLAKEHGVPIKEDEDLIEILSKLDLGDEIPPNMYKAVAEVFAFIYQMANKTLPQKN</sequence>
<reference evidence="3 5" key="2">
    <citation type="submission" date="2018-12" db="EMBL/GenBank/DDBJ databases">
        <authorList>
            <consortium name="Pathogen Informatics"/>
        </authorList>
    </citation>
    <scope>NUCLEOTIDE SEQUENCE [LARGE SCALE GENOMIC DNA]</scope>
    <source>
        <strain evidence="3 5">NCTC11541</strain>
    </source>
</reference>
<reference evidence="2 4" key="1">
    <citation type="submission" date="2018-06" db="EMBL/GenBank/DDBJ databases">
        <authorList>
            <consortium name="Pathogen Informatics"/>
            <person name="Doyle S."/>
        </authorList>
    </citation>
    <scope>NUCLEOTIDE SEQUENCE [LARGE SCALE GENOMIC DNA]</scope>
    <source>
        <strain evidence="2 4">NCTC12264</strain>
    </source>
</reference>
<keyword evidence="2" id="KW-0282">Flagellum</keyword>
<accession>A0A381DYG1</accession>
<dbReference type="InterPro" id="IPR006135">
    <property type="entry name" value="T3SS_substrate_exporter"/>
</dbReference>
<name>A0A381DYG1_CAMUP</name>
<dbReference type="InterPro" id="IPR029025">
    <property type="entry name" value="T3SS_substrate_exporter_C"/>
</dbReference>
<evidence type="ECO:0000313" key="2">
    <source>
        <dbReference type="EMBL" id="SUX26292.1"/>
    </source>
</evidence>
<evidence type="ECO:0000256" key="1">
    <source>
        <dbReference type="ARBA" id="ARBA00010690"/>
    </source>
</evidence>
<dbReference type="Gene3D" id="3.40.1690.10">
    <property type="entry name" value="secretion proteins EscU"/>
    <property type="match status" value="1"/>
</dbReference>
<dbReference type="PANTHER" id="PTHR30531:SF12">
    <property type="entry name" value="FLAGELLAR BIOSYNTHETIC PROTEIN FLHB"/>
    <property type="match status" value="1"/>
</dbReference>
<dbReference type="EMBL" id="LR134372">
    <property type="protein sequence ID" value="VEG85142.1"/>
    <property type="molecule type" value="Genomic_DNA"/>
</dbReference>
<dbReference type="Proteomes" id="UP000254161">
    <property type="component" value="Unassembled WGS sequence"/>
</dbReference>
<organism evidence="2 4">
    <name type="scientific">Campylobacter upsaliensis</name>
    <dbReference type="NCBI Taxonomy" id="28080"/>
    <lineage>
        <taxon>Bacteria</taxon>
        <taxon>Pseudomonadati</taxon>
        <taxon>Campylobacterota</taxon>
        <taxon>Epsilonproteobacteria</taxon>
        <taxon>Campylobacterales</taxon>
        <taxon>Campylobacteraceae</taxon>
        <taxon>Campylobacter</taxon>
    </lineage>
</organism>
<dbReference type="AlphaFoldDB" id="A0A381DYG1"/>
<dbReference type="NCBIfam" id="TIGR00789">
    <property type="entry name" value="flhB_rel"/>
    <property type="match status" value="1"/>
</dbReference>
<dbReference type="Pfam" id="PF01312">
    <property type="entry name" value="Bac_export_2"/>
    <property type="match status" value="1"/>
</dbReference>
<dbReference type="OrthoDB" id="5244399at2"/>
<keyword evidence="2" id="KW-0969">Cilium</keyword>
<comment type="similarity">
    <text evidence="1">Belongs to the type III secretion exporter family.</text>
</comment>
<dbReference type="Proteomes" id="UP000278157">
    <property type="component" value="Chromosome"/>
</dbReference>
<dbReference type="GO" id="GO:0009306">
    <property type="term" value="P:protein secretion"/>
    <property type="evidence" value="ECO:0007669"/>
    <property type="project" value="InterPro"/>
</dbReference>
<dbReference type="GO" id="GO:0005886">
    <property type="term" value="C:plasma membrane"/>
    <property type="evidence" value="ECO:0007669"/>
    <property type="project" value="TreeGrafter"/>
</dbReference>
<proteinExistence type="inferred from homology"/>
<dbReference type="GeneID" id="58537802"/>
<dbReference type="EMBL" id="UFUZ01000001">
    <property type="protein sequence ID" value="SUX26292.1"/>
    <property type="molecule type" value="Genomic_DNA"/>
</dbReference>
<dbReference type="InterPro" id="IPR004683">
    <property type="entry name" value="T3SS_FlhB-rel"/>
</dbReference>
<evidence type="ECO:0000313" key="5">
    <source>
        <dbReference type="Proteomes" id="UP000278157"/>
    </source>
</evidence>
<dbReference type="RefSeq" id="WP_004275830.1">
    <property type="nucleotide sequence ID" value="NZ_CABKPM010000001.1"/>
</dbReference>
<protein>
    <submittedName>
        <fullName evidence="2">Uncharacterized homolog of the cytoplasmic domain of flagellar protein FhlB</fullName>
    </submittedName>
</protein>
<dbReference type="SUPFAM" id="SSF160544">
    <property type="entry name" value="EscU C-terminal domain-like"/>
    <property type="match status" value="1"/>
</dbReference>
<gene>
    <name evidence="2" type="primary">flhB_1</name>
    <name evidence="3" type="synonym">flhB_2</name>
    <name evidence="3" type="ORF">NCTC11541_01184</name>
    <name evidence="2" type="ORF">NCTC12264_00514</name>
</gene>
<evidence type="ECO:0000313" key="3">
    <source>
        <dbReference type="EMBL" id="VEG85142.1"/>
    </source>
</evidence>
<keyword evidence="2" id="KW-0966">Cell projection</keyword>